<accession>A0ABR0NQR2</accession>
<organism evidence="2 3">
    <name type="scientific">Gossypium arboreum</name>
    <name type="common">Tree cotton</name>
    <name type="synonym">Gossypium nanking</name>
    <dbReference type="NCBI Taxonomy" id="29729"/>
    <lineage>
        <taxon>Eukaryota</taxon>
        <taxon>Viridiplantae</taxon>
        <taxon>Streptophyta</taxon>
        <taxon>Embryophyta</taxon>
        <taxon>Tracheophyta</taxon>
        <taxon>Spermatophyta</taxon>
        <taxon>Magnoliopsida</taxon>
        <taxon>eudicotyledons</taxon>
        <taxon>Gunneridae</taxon>
        <taxon>Pentapetalae</taxon>
        <taxon>rosids</taxon>
        <taxon>malvids</taxon>
        <taxon>Malvales</taxon>
        <taxon>Malvaceae</taxon>
        <taxon>Malvoideae</taxon>
        <taxon>Gossypium</taxon>
    </lineage>
</organism>
<sequence>MGREGAIDSICDGGNAQTESGDATVRAEATNSATTARHGRATQGTYFGVHVDFDAIVNAEPDADACTFTYAAIDLVIDANFDA</sequence>
<dbReference type="Proteomes" id="UP001358586">
    <property type="component" value="Chromosome 9"/>
</dbReference>
<dbReference type="EMBL" id="JARKNE010000009">
    <property type="protein sequence ID" value="KAK5802791.1"/>
    <property type="molecule type" value="Genomic_DNA"/>
</dbReference>
<proteinExistence type="predicted"/>
<keyword evidence="3" id="KW-1185">Reference proteome</keyword>
<name>A0ABR0NQR2_GOSAR</name>
<evidence type="ECO:0000256" key="1">
    <source>
        <dbReference type="SAM" id="MobiDB-lite"/>
    </source>
</evidence>
<reference evidence="2 3" key="1">
    <citation type="submission" date="2023-03" db="EMBL/GenBank/DDBJ databases">
        <title>WGS of Gossypium arboreum.</title>
        <authorList>
            <person name="Yu D."/>
        </authorList>
    </citation>
    <scope>NUCLEOTIDE SEQUENCE [LARGE SCALE GENOMIC DNA]</scope>
    <source>
        <tissue evidence="2">Leaf</tissue>
    </source>
</reference>
<protein>
    <submittedName>
        <fullName evidence="2">Uncharacterized protein</fullName>
    </submittedName>
</protein>
<evidence type="ECO:0000313" key="3">
    <source>
        <dbReference type="Proteomes" id="UP001358586"/>
    </source>
</evidence>
<gene>
    <name evidence="2" type="ORF">PVK06_030414</name>
</gene>
<comment type="caution">
    <text evidence="2">The sequence shown here is derived from an EMBL/GenBank/DDBJ whole genome shotgun (WGS) entry which is preliminary data.</text>
</comment>
<feature type="region of interest" description="Disordered" evidence="1">
    <location>
        <begin position="1"/>
        <end position="23"/>
    </location>
</feature>
<evidence type="ECO:0000313" key="2">
    <source>
        <dbReference type="EMBL" id="KAK5802791.1"/>
    </source>
</evidence>